<keyword evidence="1" id="KW-0489">Methyltransferase</keyword>
<dbReference type="InterPro" id="IPR041698">
    <property type="entry name" value="Methyltransf_25"/>
</dbReference>
<dbReference type="Proteomes" id="UP000031465">
    <property type="component" value="Unassembled WGS sequence"/>
</dbReference>
<dbReference type="InterPro" id="IPR029063">
    <property type="entry name" value="SAM-dependent_MTases_sf"/>
</dbReference>
<gene>
    <name evidence="4" type="ORF">DB44_DJ00080</name>
</gene>
<organism evidence="4 5">
    <name type="scientific">Candidatus Protochlamydia amoebophila</name>
    <dbReference type="NCBI Taxonomy" id="362787"/>
    <lineage>
        <taxon>Bacteria</taxon>
        <taxon>Pseudomonadati</taxon>
        <taxon>Chlamydiota</taxon>
        <taxon>Chlamydiia</taxon>
        <taxon>Parachlamydiales</taxon>
        <taxon>Parachlamydiaceae</taxon>
        <taxon>Candidatus Protochlamydia</taxon>
    </lineage>
</organism>
<dbReference type="PANTHER" id="PTHR43861">
    <property type="entry name" value="TRANS-ACONITATE 2-METHYLTRANSFERASE-RELATED"/>
    <property type="match status" value="1"/>
</dbReference>
<accession>A0A0C1H9G8</accession>
<name>A0A0C1H9G8_9BACT</name>
<protein>
    <recommendedName>
        <fullName evidence="3">Methyltransferase domain-containing protein</fullName>
    </recommendedName>
</protein>
<dbReference type="GO" id="GO:0008168">
    <property type="term" value="F:methyltransferase activity"/>
    <property type="evidence" value="ECO:0007669"/>
    <property type="project" value="UniProtKB-KW"/>
</dbReference>
<proteinExistence type="predicted"/>
<evidence type="ECO:0000256" key="2">
    <source>
        <dbReference type="ARBA" id="ARBA00022679"/>
    </source>
</evidence>
<dbReference type="CDD" id="cd02440">
    <property type="entry name" value="AdoMet_MTases"/>
    <property type="match status" value="1"/>
</dbReference>
<dbReference type="PANTHER" id="PTHR43861:SF1">
    <property type="entry name" value="TRANS-ACONITATE 2-METHYLTRANSFERASE"/>
    <property type="match status" value="1"/>
</dbReference>
<feature type="domain" description="Methyltransferase" evidence="3">
    <location>
        <begin position="58"/>
        <end position="145"/>
    </location>
</feature>
<evidence type="ECO:0000313" key="5">
    <source>
        <dbReference type="Proteomes" id="UP000031465"/>
    </source>
</evidence>
<dbReference type="GO" id="GO:0032259">
    <property type="term" value="P:methylation"/>
    <property type="evidence" value="ECO:0007669"/>
    <property type="project" value="UniProtKB-KW"/>
</dbReference>
<evidence type="ECO:0000313" key="4">
    <source>
        <dbReference type="EMBL" id="KIC71513.1"/>
    </source>
</evidence>
<dbReference type="Pfam" id="PF13649">
    <property type="entry name" value="Methyltransf_25"/>
    <property type="match status" value="1"/>
</dbReference>
<dbReference type="Gene3D" id="3.40.50.150">
    <property type="entry name" value="Vaccinia Virus protein VP39"/>
    <property type="match status" value="1"/>
</dbReference>
<dbReference type="AlphaFoldDB" id="A0A0C1H9G8"/>
<dbReference type="PATRIC" id="fig|362787.3.peg.1324"/>
<evidence type="ECO:0000256" key="1">
    <source>
        <dbReference type="ARBA" id="ARBA00022603"/>
    </source>
</evidence>
<comment type="caution">
    <text evidence="4">The sequence shown here is derived from an EMBL/GenBank/DDBJ whole genome shotgun (WGS) entry which is preliminary data.</text>
</comment>
<reference evidence="4 5" key="1">
    <citation type="journal article" date="2014" name="Mol. Biol. Evol.">
        <title>Massive expansion of Ubiquitination-related gene families within the Chlamydiae.</title>
        <authorList>
            <person name="Domman D."/>
            <person name="Collingro A."/>
            <person name="Lagkouvardos I."/>
            <person name="Gehre L."/>
            <person name="Weinmaier T."/>
            <person name="Rattei T."/>
            <person name="Subtil A."/>
            <person name="Horn M."/>
        </authorList>
    </citation>
    <scope>NUCLEOTIDE SEQUENCE [LARGE SCALE GENOMIC DNA]</scope>
    <source>
        <strain evidence="4 5">EI2</strain>
    </source>
</reference>
<keyword evidence="2" id="KW-0808">Transferase</keyword>
<dbReference type="EMBL" id="JSAN01000082">
    <property type="protein sequence ID" value="KIC71513.1"/>
    <property type="molecule type" value="Genomic_DNA"/>
</dbReference>
<dbReference type="SUPFAM" id="SSF53335">
    <property type="entry name" value="S-adenosyl-L-methionine-dependent methyltransferases"/>
    <property type="match status" value="1"/>
</dbReference>
<sequence length="263" mass="30568">MHLDKDYMTKNRDTSWNSVGRWYDNSVGEQGHYYHQQVIIPQVTKLLNFSDQEQASLLDLACGQGVLSRHLPSQISYTGIDLAKQLIAAARQHNRRAQCDFFCADVTEKLPIQKVDFSHATIILALQNIQFPLKVFQNASKHLKPLSPLVIVINHPCFRIPRQSSWKIDTENKIQYRRMDRYMSEMKIPIQMHPGQGTESQQTWSFHYPLSTYTHWLQEAGFTLDRIEEWCSNKNSEGKAAKMENRAREEFPLFMALIARKKG</sequence>
<evidence type="ECO:0000259" key="3">
    <source>
        <dbReference type="Pfam" id="PF13649"/>
    </source>
</evidence>